<dbReference type="EC" id="3.1.1.31" evidence="5 8"/>
<evidence type="ECO:0000256" key="6">
    <source>
        <dbReference type="ARBA" id="ARBA00020337"/>
    </source>
</evidence>
<comment type="catalytic activity">
    <reaction evidence="1 8">
        <text>6-phospho-D-glucono-1,5-lactone + H2O = 6-phospho-D-gluconate + H(+)</text>
        <dbReference type="Rhea" id="RHEA:12556"/>
        <dbReference type="ChEBI" id="CHEBI:15377"/>
        <dbReference type="ChEBI" id="CHEBI:15378"/>
        <dbReference type="ChEBI" id="CHEBI:57955"/>
        <dbReference type="ChEBI" id="CHEBI:58759"/>
        <dbReference type="EC" id="3.1.1.31"/>
    </reaction>
</comment>
<dbReference type="CDD" id="cd01400">
    <property type="entry name" value="6PGL"/>
    <property type="match status" value="1"/>
</dbReference>
<evidence type="ECO:0000256" key="8">
    <source>
        <dbReference type="RuleBase" id="RU365095"/>
    </source>
</evidence>
<proteinExistence type="inferred from homology"/>
<dbReference type="SUPFAM" id="SSF100950">
    <property type="entry name" value="NagB/RpiA/CoA transferase-like"/>
    <property type="match status" value="1"/>
</dbReference>
<dbReference type="NCBIfam" id="TIGR01198">
    <property type="entry name" value="pgl"/>
    <property type="match status" value="1"/>
</dbReference>
<dbReference type="InterPro" id="IPR037171">
    <property type="entry name" value="NagB/RpiA_transferase-like"/>
</dbReference>
<dbReference type="GO" id="GO:0006098">
    <property type="term" value="P:pentose-phosphate shunt"/>
    <property type="evidence" value="ECO:0007669"/>
    <property type="project" value="UniProtKB-UniPathway"/>
</dbReference>
<dbReference type="InterPro" id="IPR005900">
    <property type="entry name" value="6-phosphogluconolactonase_DevB"/>
</dbReference>
<dbReference type="Pfam" id="PF01182">
    <property type="entry name" value="Glucosamine_iso"/>
    <property type="match status" value="1"/>
</dbReference>
<dbReference type="InterPro" id="IPR006148">
    <property type="entry name" value="Glc/Gal-6P_isomerase"/>
</dbReference>
<comment type="function">
    <text evidence="2 8">Hydrolysis of 6-phosphogluconolactone to 6-phosphogluconate.</text>
</comment>
<dbReference type="PANTHER" id="PTHR11054:SF0">
    <property type="entry name" value="6-PHOSPHOGLUCONOLACTONASE"/>
    <property type="match status" value="1"/>
</dbReference>
<evidence type="ECO:0000256" key="1">
    <source>
        <dbReference type="ARBA" id="ARBA00000832"/>
    </source>
</evidence>
<keyword evidence="7 8" id="KW-0378">Hydrolase</keyword>
<gene>
    <name evidence="8 10" type="primary">pgl</name>
    <name evidence="10" type="ORF">ENT37_03790</name>
</gene>
<name>A0A7C4KG53_9CHLR</name>
<evidence type="ECO:0000256" key="5">
    <source>
        <dbReference type="ARBA" id="ARBA00013198"/>
    </source>
</evidence>
<protein>
    <recommendedName>
        <fullName evidence="6 8">6-phosphogluconolactonase</fullName>
        <shortName evidence="8">6PGL</shortName>
        <ecNumber evidence="5 8">3.1.1.31</ecNumber>
    </recommendedName>
</protein>
<dbReference type="PANTHER" id="PTHR11054">
    <property type="entry name" value="6-PHOSPHOGLUCONOLACTONASE"/>
    <property type="match status" value="1"/>
</dbReference>
<evidence type="ECO:0000256" key="7">
    <source>
        <dbReference type="ARBA" id="ARBA00022801"/>
    </source>
</evidence>
<dbReference type="Gene3D" id="3.40.50.1360">
    <property type="match status" value="1"/>
</dbReference>
<dbReference type="GO" id="GO:0017057">
    <property type="term" value="F:6-phosphogluconolactonase activity"/>
    <property type="evidence" value="ECO:0007669"/>
    <property type="project" value="UniProtKB-UniRule"/>
</dbReference>
<dbReference type="FunFam" id="3.40.50.1360:FF:000005">
    <property type="entry name" value="6-phosphogluconolactonase"/>
    <property type="match status" value="1"/>
</dbReference>
<comment type="similarity">
    <text evidence="4 8">Belongs to the glucosamine/galactosamine-6-phosphate isomerase family. 6-phosphogluconolactonase subfamily.</text>
</comment>
<dbReference type="EMBL" id="DSYK01000194">
    <property type="protein sequence ID" value="HGS20975.1"/>
    <property type="molecule type" value="Genomic_DNA"/>
</dbReference>
<evidence type="ECO:0000313" key="10">
    <source>
        <dbReference type="EMBL" id="HGS20975.1"/>
    </source>
</evidence>
<dbReference type="GO" id="GO:0005975">
    <property type="term" value="P:carbohydrate metabolic process"/>
    <property type="evidence" value="ECO:0007669"/>
    <property type="project" value="UniProtKB-UniRule"/>
</dbReference>
<dbReference type="UniPathway" id="UPA00115">
    <property type="reaction ID" value="UER00409"/>
</dbReference>
<organism evidence="10">
    <name type="scientific">Anaerolinea thermolimosa</name>
    <dbReference type="NCBI Taxonomy" id="229919"/>
    <lineage>
        <taxon>Bacteria</taxon>
        <taxon>Bacillati</taxon>
        <taxon>Chloroflexota</taxon>
        <taxon>Anaerolineae</taxon>
        <taxon>Anaerolineales</taxon>
        <taxon>Anaerolineaceae</taxon>
        <taxon>Anaerolinea</taxon>
    </lineage>
</organism>
<sequence length="243" mass="26528">MKIIIVPDAEALARTSAEMFTAQARASLQERGRFAVALSGGSTPRQLYARLAIPEISSQIDWGNVHLFWGDERCVPPGHPDSNFRMVRESLHVPVPEQNIHRIPGELPPEEAAMRYEQELRAFFGDTPRFDLILLGLGEDGHTASLFPASAALYEQTRWAVAVSHEVPPPPLIPRVTLTLPVINHAREVIFLVAGREKAGRVAQVLGEAPASGELPASAVQPLNGNLTWLLDQSAATLLKETS</sequence>
<dbReference type="AlphaFoldDB" id="A0A7C4KG53"/>
<evidence type="ECO:0000256" key="4">
    <source>
        <dbReference type="ARBA" id="ARBA00010662"/>
    </source>
</evidence>
<evidence type="ECO:0000256" key="2">
    <source>
        <dbReference type="ARBA" id="ARBA00002681"/>
    </source>
</evidence>
<evidence type="ECO:0000256" key="3">
    <source>
        <dbReference type="ARBA" id="ARBA00004961"/>
    </source>
</evidence>
<evidence type="ECO:0000259" key="9">
    <source>
        <dbReference type="Pfam" id="PF01182"/>
    </source>
</evidence>
<comment type="caution">
    <text evidence="10">The sequence shown here is derived from an EMBL/GenBank/DDBJ whole genome shotgun (WGS) entry which is preliminary data.</text>
</comment>
<reference evidence="10" key="1">
    <citation type="journal article" date="2020" name="mSystems">
        <title>Genome- and Community-Level Interaction Insights into Carbon Utilization and Element Cycling Functions of Hydrothermarchaeota in Hydrothermal Sediment.</title>
        <authorList>
            <person name="Zhou Z."/>
            <person name="Liu Y."/>
            <person name="Xu W."/>
            <person name="Pan J."/>
            <person name="Luo Z.H."/>
            <person name="Li M."/>
        </authorList>
    </citation>
    <scope>NUCLEOTIDE SEQUENCE [LARGE SCALE GENOMIC DNA]</scope>
    <source>
        <strain evidence="10">SpSt-573</strain>
    </source>
</reference>
<accession>A0A7C4KG53</accession>
<comment type="pathway">
    <text evidence="3 8">Carbohydrate degradation; pentose phosphate pathway; D-ribulose 5-phosphate from D-glucose 6-phosphate (oxidative stage): step 2/3.</text>
</comment>
<dbReference type="InterPro" id="IPR039104">
    <property type="entry name" value="6PGL"/>
</dbReference>
<feature type="domain" description="Glucosamine/galactosamine-6-phosphate isomerase" evidence="9">
    <location>
        <begin position="7"/>
        <end position="229"/>
    </location>
</feature>